<gene>
    <name evidence="7" type="ORF">ABID19_001234</name>
</gene>
<evidence type="ECO:0000256" key="4">
    <source>
        <dbReference type="ARBA" id="ARBA00022801"/>
    </source>
</evidence>
<dbReference type="NCBIfam" id="TIGR01543">
    <property type="entry name" value="proheadase_HK97"/>
    <property type="match status" value="1"/>
</dbReference>
<dbReference type="InterPro" id="IPR054613">
    <property type="entry name" value="Peptidase_S78_dom"/>
</dbReference>
<protein>
    <submittedName>
        <fullName evidence="7">HK97 family phage major capsid protein/HK97 family phage prohead protease</fullName>
    </submittedName>
</protein>
<dbReference type="SUPFAM" id="SSF56563">
    <property type="entry name" value="Major capsid protein gp5"/>
    <property type="match status" value="1"/>
</dbReference>
<evidence type="ECO:0000256" key="1">
    <source>
        <dbReference type="ARBA" id="ARBA00004328"/>
    </source>
</evidence>
<dbReference type="InterPro" id="IPR024455">
    <property type="entry name" value="Phage_capsid"/>
</dbReference>
<feature type="domain" description="Prohead serine protease" evidence="5">
    <location>
        <begin position="13"/>
        <end position="144"/>
    </location>
</feature>
<evidence type="ECO:0000256" key="2">
    <source>
        <dbReference type="ARBA" id="ARBA00022612"/>
    </source>
</evidence>
<dbReference type="Pfam" id="PF04586">
    <property type="entry name" value="Peptidase_S78"/>
    <property type="match status" value="1"/>
</dbReference>
<feature type="domain" description="Phage capsid-like C-terminal" evidence="6">
    <location>
        <begin position="251"/>
        <end position="522"/>
    </location>
</feature>
<sequence length="526" mass="56820">MDKLEIKASFRVSDAGEITGLAWPFGSPDSVGDIIQKGAFNKAAAMPILFEHDPNRVVGNWESVEETDEGLQVKGRLFLDGVPRARDVHTSLKLGRVNGLSIGFRATETKTRADGNRTILALNLAEISIVANPSHPDARILTVKSADGAAQSKGTEMPNENTAPAPEYAELEKKVAAVADEVKTVAKLTERFDKLEAKFNRPSAANSNVPAADNDNGVTDERKAFRSYLREGKDANALELKTLTVSNDAQGGYLAPAEVSTDFIRDIAEFSPMRALATVRQTAAPSVIVPKRIGRTNALWKGELAPTIGSQPGFGQLEVPVKEIGTHTDISNWLTEDAPAAEAEVRLSLAEDFGQKEGLAFVSGDGVLSPRGFMTVTEVEFTLNGHATNLSADALISLMYAMPAAYRNRGTWTMNGTTLGTIRKLKDSQGNYLWQPGLQAGQPETILGRPVVEMVDMPNVEANAFPIAFGDFATSYRIYDRLSGLSVFSNPYLLSTEGLVRIHARHRVGGDVVQPKALRKLKMATS</sequence>
<evidence type="ECO:0000313" key="8">
    <source>
        <dbReference type="Proteomes" id="UP001549204"/>
    </source>
</evidence>
<dbReference type="NCBIfam" id="TIGR01554">
    <property type="entry name" value="major_cap_HK97"/>
    <property type="match status" value="1"/>
</dbReference>
<dbReference type="EMBL" id="JBEPMC010000002">
    <property type="protein sequence ID" value="MET3578217.1"/>
    <property type="molecule type" value="Genomic_DNA"/>
</dbReference>
<evidence type="ECO:0000259" key="6">
    <source>
        <dbReference type="Pfam" id="PF05065"/>
    </source>
</evidence>
<evidence type="ECO:0000313" key="7">
    <source>
        <dbReference type="EMBL" id="MET3578217.1"/>
    </source>
</evidence>
<evidence type="ECO:0000256" key="3">
    <source>
        <dbReference type="ARBA" id="ARBA00022670"/>
    </source>
</evidence>
<dbReference type="Gene3D" id="3.30.2320.10">
    <property type="entry name" value="hypothetical protein PF0899 domain"/>
    <property type="match status" value="1"/>
</dbReference>
<evidence type="ECO:0000259" key="5">
    <source>
        <dbReference type="Pfam" id="PF04586"/>
    </source>
</evidence>
<dbReference type="Proteomes" id="UP001549204">
    <property type="component" value="Unassembled WGS sequence"/>
</dbReference>
<name>A0ABV2GIU4_9HYPH</name>
<accession>A0ABV2GIU4</accession>
<dbReference type="RefSeq" id="WP_354488841.1">
    <property type="nucleotide sequence ID" value="NZ_JBEPMC010000002.1"/>
</dbReference>
<comment type="caution">
    <text evidence="7">The sequence shown here is derived from an EMBL/GenBank/DDBJ whole genome shotgun (WGS) entry which is preliminary data.</text>
</comment>
<dbReference type="GO" id="GO:0006508">
    <property type="term" value="P:proteolysis"/>
    <property type="evidence" value="ECO:0007669"/>
    <property type="project" value="UniProtKB-KW"/>
</dbReference>
<dbReference type="Gene3D" id="3.30.2400.10">
    <property type="entry name" value="Major capsid protein gp5"/>
    <property type="match status" value="1"/>
</dbReference>
<dbReference type="InterPro" id="IPR054612">
    <property type="entry name" value="Phage_capsid-like_C"/>
</dbReference>
<comment type="subcellular location">
    <subcellularLocation>
        <location evidence="1">Virion</location>
    </subcellularLocation>
</comment>
<proteinExistence type="predicted"/>
<organism evidence="7 8">
    <name type="scientific">Mesorhizobium robiniae</name>
    <dbReference type="NCBI Taxonomy" id="559315"/>
    <lineage>
        <taxon>Bacteria</taxon>
        <taxon>Pseudomonadati</taxon>
        <taxon>Pseudomonadota</taxon>
        <taxon>Alphaproteobacteria</taxon>
        <taxon>Hyphomicrobiales</taxon>
        <taxon>Phyllobacteriaceae</taxon>
        <taxon>Mesorhizobium</taxon>
    </lineage>
</organism>
<reference evidence="7 8" key="1">
    <citation type="submission" date="2024-06" db="EMBL/GenBank/DDBJ databases">
        <title>Genomic Encyclopedia of Type Strains, Phase IV (KMG-IV): sequencing the most valuable type-strain genomes for metagenomic binning, comparative biology and taxonomic classification.</title>
        <authorList>
            <person name="Goeker M."/>
        </authorList>
    </citation>
    <scope>NUCLEOTIDE SEQUENCE [LARGE SCALE GENOMIC DNA]</scope>
    <source>
        <strain evidence="7 8">DSM 100022</strain>
    </source>
</reference>
<keyword evidence="8" id="KW-1185">Reference proteome</keyword>
<dbReference type="InterPro" id="IPR006433">
    <property type="entry name" value="Prohead_protease"/>
</dbReference>
<dbReference type="GO" id="GO:0008233">
    <property type="term" value="F:peptidase activity"/>
    <property type="evidence" value="ECO:0007669"/>
    <property type="project" value="UniProtKB-KW"/>
</dbReference>
<keyword evidence="3 7" id="KW-0645">Protease</keyword>
<keyword evidence="2" id="KW-1188">Viral release from host cell</keyword>
<dbReference type="Pfam" id="PF05065">
    <property type="entry name" value="Phage_capsid"/>
    <property type="match status" value="1"/>
</dbReference>
<keyword evidence="4" id="KW-0378">Hydrolase</keyword>